<gene>
    <name evidence="2" type="ORF">I6I07_17750</name>
</gene>
<dbReference type="RefSeq" id="WP_198483077.1">
    <property type="nucleotide sequence ID" value="NZ_CP065997.1"/>
</dbReference>
<dbReference type="EMBL" id="CP065997">
    <property type="protein sequence ID" value="QQB32520.1"/>
    <property type="molecule type" value="Genomic_DNA"/>
</dbReference>
<feature type="region of interest" description="Disordered" evidence="1">
    <location>
        <begin position="369"/>
        <end position="415"/>
    </location>
</feature>
<dbReference type="Proteomes" id="UP000595231">
    <property type="component" value="Chromosome"/>
</dbReference>
<evidence type="ECO:0000256" key="1">
    <source>
        <dbReference type="SAM" id="MobiDB-lite"/>
    </source>
</evidence>
<feature type="compositionally biased region" description="Polar residues" evidence="1">
    <location>
        <begin position="396"/>
        <end position="410"/>
    </location>
</feature>
<organism evidence="2 3">
    <name type="scientific">Achromobacter deleyi</name>
    <dbReference type="NCBI Taxonomy" id="1353891"/>
    <lineage>
        <taxon>Bacteria</taxon>
        <taxon>Pseudomonadati</taxon>
        <taxon>Pseudomonadota</taxon>
        <taxon>Betaproteobacteria</taxon>
        <taxon>Burkholderiales</taxon>
        <taxon>Alcaligenaceae</taxon>
        <taxon>Achromobacter</taxon>
    </lineage>
</organism>
<protein>
    <submittedName>
        <fullName evidence="2">Uncharacterized protein</fullName>
    </submittedName>
</protein>
<sequence>MLVGFHDYPSDLETYPVARAIQTFSETMTKMQNPITQPAYPDFQNNQAFVTYSRVRSVYMKEAEDVSARVARDFADFSDIDGLVENLLDVLYERLSPALDVCVRRLGTEYAIFEYSTDDVFEHLIESSAWLEECCETLFKEYLERRSAVEDDRQYREARKDGRSRWNGGGFGLTGAISGAAKAGLLNMGSGLLHGAFNAAADALQQGEFAEFRRNYVQSRGYRRGIVNLFFELAVNLHLIEIELAAQSGQERIQVFENREKREKSEKMIANIERIGLGENELRLALVKAIEFYPYNPRTYEVWLQKFGDAEGTMQQICDSFSLIDLKGRKQQALRNECTCGAVDSEEKFADRIAFFGLPKEISFSEFRTPHAPVTRTHSPAGKSDTATSLPARLQDTASPASGAVTTSTGDLAIRQAPAATTPAGASVLRPATDGTGASEWDNVIEGFSTDPDKKFYVAPEIPSKKIAKFIDKYRYPLSSDEVLFYFDETVFGSGDTGAALSHRGIHINLSFGEAHDLPWTEIKGASIGGLLNKKITIKRSSPNKDVGFVLTQSNKGTEALFEAIQRILSVAR</sequence>
<proteinExistence type="predicted"/>
<name>A0A7T4AYS5_9BURK</name>
<evidence type="ECO:0000313" key="2">
    <source>
        <dbReference type="EMBL" id="QQB32520.1"/>
    </source>
</evidence>
<reference evidence="2 3" key="1">
    <citation type="submission" date="2020-12" db="EMBL/GenBank/DDBJ databases">
        <title>FDA dAtabase for Regulatory Grade micrObial Sequences (FDA-ARGOS): Supporting development and validation of Infectious Disease Dx tests.</title>
        <authorList>
            <person name="Sproer C."/>
            <person name="Gronow S."/>
            <person name="Severitt S."/>
            <person name="Schroder I."/>
            <person name="Tallon L."/>
            <person name="Sadzewicz L."/>
            <person name="Zhao X."/>
            <person name="Boylan J."/>
            <person name="Ott S."/>
            <person name="Bowen H."/>
            <person name="Vavikolanu K."/>
            <person name="Mehta A."/>
            <person name="Aluvathingal J."/>
            <person name="Nadendla S."/>
            <person name="Lowell S."/>
            <person name="Myers T."/>
            <person name="Yan Y."/>
            <person name="Sichtig H."/>
        </authorList>
    </citation>
    <scope>NUCLEOTIDE SEQUENCE [LARGE SCALE GENOMIC DNA]</scope>
    <source>
        <strain evidence="2 3">FDAARGOS_1050</strain>
    </source>
</reference>
<dbReference type="AlphaFoldDB" id="A0A7T4AYS5"/>
<evidence type="ECO:0000313" key="3">
    <source>
        <dbReference type="Proteomes" id="UP000595231"/>
    </source>
</evidence>
<accession>A0A7T4AYS5</accession>